<comment type="caution">
    <text evidence="4">The sequence shown here is derived from an EMBL/GenBank/DDBJ whole genome shotgun (WGS) entry which is preliminary data.</text>
</comment>
<dbReference type="Proteomes" id="UP000355283">
    <property type="component" value="Unassembled WGS sequence"/>
</dbReference>
<dbReference type="Gene3D" id="3.40.50.1820">
    <property type="entry name" value="alpha/beta hydrolase"/>
    <property type="match status" value="1"/>
</dbReference>
<evidence type="ECO:0000313" key="4">
    <source>
        <dbReference type="EMBL" id="TFJ83011.1"/>
    </source>
</evidence>
<reference evidence="4 5" key="1">
    <citation type="submission" date="2019-01" db="EMBL/GenBank/DDBJ databases">
        <title>Nuclear Genome Assembly of the Microalgal Biofuel strain Nannochloropsis salina CCMP1776.</title>
        <authorList>
            <person name="Hovde B."/>
        </authorList>
    </citation>
    <scope>NUCLEOTIDE SEQUENCE [LARGE SCALE GENOMIC DNA]</scope>
    <source>
        <strain evidence="4 5">CCMP1776</strain>
    </source>
</reference>
<dbReference type="PANTHER" id="PTHR48081:SF6">
    <property type="entry name" value="PEPTIDASE S9 PROLYL OLIGOPEPTIDASE CATALYTIC DOMAIN-CONTAINING PROTEIN"/>
    <property type="match status" value="1"/>
</dbReference>
<dbReference type="EMBL" id="SDOX01000080">
    <property type="protein sequence ID" value="TFJ83011.1"/>
    <property type="molecule type" value="Genomic_DNA"/>
</dbReference>
<dbReference type="InterPro" id="IPR049492">
    <property type="entry name" value="BD-FAE-like_dom"/>
</dbReference>
<dbReference type="InterPro" id="IPR029058">
    <property type="entry name" value="AB_hydrolase_fold"/>
</dbReference>
<evidence type="ECO:0000256" key="1">
    <source>
        <dbReference type="ARBA" id="ARBA00022801"/>
    </source>
</evidence>
<protein>
    <recommendedName>
        <fullName evidence="3">BD-FAE-like domain-containing protein</fullName>
    </recommendedName>
</protein>
<proteinExistence type="predicted"/>
<keyword evidence="5" id="KW-1185">Reference proteome</keyword>
<dbReference type="InterPro" id="IPR050300">
    <property type="entry name" value="GDXG_lipolytic_enzyme"/>
</dbReference>
<evidence type="ECO:0000256" key="2">
    <source>
        <dbReference type="SAM" id="MobiDB-lite"/>
    </source>
</evidence>
<evidence type="ECO:0000259" key="3">
    <source>
        <dbReference type="Pfam" id="PF20434"/>
    </source>
</evidence>
<gene>
    <name evidence="4" type="ORF">NSK_005699</name>
</gene>
<sequence length="171" mass="18278">MVREHYQDAVRRRGADAGRELRPGRGAMGVMGFSAGGHLGASVLAHPEEDELTQVPRLNDSTESYSARPDFGVLLYPVISMDRKVTHHGSKKNLLNASTPALAKYYSIETQVGPSSTPASSSPPTVFPPTFLYHSEEDATVPIENSILLAAALRKANVGAGRHDRGGDGGR</sequence>
<feature type="region of interest" description="Disordered" evidence="2">
    <location>
        <begin position="1"/>
        <end position="24"/>
    </location>
</feature>
<dbReference type="GO" id="GO:0016787">
    <property type="term" value="F:hydrolase activity"/>
    <property type="evidence" value="ECO:0007669"/>
    <property type="project" value="UniProtKB-KW"/>
</dbReference>
<evidence type="ECO:0000313" key="5">
    <source>
        <dbReference type="Proteomes" id="UP000355283"/>
    </source>
</evidence>
<name>A0A4D9CUN3_9STRA</name>
<dbReference type="OrthoDB" id="6499973at2759"/>
<organism evidence="4 5">
    <name type="scientific">Nannochloropsis salina CCMP1776</name>
    <dbReference type="NCBI Taxonomy" id="1027361"/>
    <lineage>
        <taxon>Eukaryota</taxon>
        <taxon>Sar</taxon>
        <taxon>Stramenopiles</taxon>
        <taxon>Ochrophyta</taxon>
        <taxon>Eustigmatophyceae</taxon>
        <taxon>Eustigmatales</taxon>
        <taxon>Monodopsidaceae</taxon>
        <taxon>Microchloropsis</taxon>
        <taxon>Microchloropsis salina</taxon>
    </lineage>
</organism>
<dbReference type="SUPFAM" id="SSF53474">
    <property type="entry name" value="alpha/beta-Hydrolases"/>
    <property type="match status" value="1"/>
</dbReference>
<accession>A0A4D9CUN3</accession>
<dbReference type="AlphaFoldDB" id="A0A4D9CUN3"/>
<feature type="compositionally biased region" description="Basic and acidic residues" evidence="2">
    <location>
        <begin position="1"/>
        <end position="23"/>
    </location>
</feature>
<dbReference type="PANTHER" id="PTHR48081">
    <property type="entry name" value="AB HYDROLASE SUPERFAMILY PROTEIN C4A8.06C"/>
    <property type="match status" value="1"/>
</dbReference>
<keyword evidence="1" id="KW-0378">Hydrolase</keyword>
<dbReference type="Pfam" id="PF20434">
    <property type="entry name" value="BD-FAE"/>
    <property type="match status" value="1"/>
</dbReference>
<feature type="domain" description="BD-FAE-like" evidence="3">
    <location>
        <begin position="27"/>
        <end position="153"/>
    </location>
</feature>